<dbReference type="AlphaFoldDB" id="A0AAD5H824"/>
<keyword evidence="2" id="KW-1185">Reference proteome</keyword>
<reference evidence="1" key="1">
    <citation type="submission" date="2020-11" db="EMBL/GenBank/DDBJ databases">
        <title>Chlorella ohadii genome sequencing and assembly.</title>
        <authorList>
            <person name="Murik O."/>
            <person name="Treves H."/>
            <person name="Kedem I."/>
            <person name="Shotland Y."/>
            <person name="Kaplan A."/>
        </authorList>
    </citation>
    <scope>NUCLEOTIDE SEQUENCE</scope>
    <source>
        <strain evidence="1">1</strain>
    </source>
</reference>
<gene>
    <name evidence="1" type="ORF">COHA_002488</name>
</gene>
<evidence type="ECO:0000313" key="2">
    <source>
        <dbReference type="Proteomes" id="UP001205105"/>
    </source>
</evidence>
<evidence type="ECO:0000313" key="1">
    <source>
        <dbReference type="EMBL" id="KAI7843950.1"/>
    </source>
</evidence>
<organism evidence="1 2">
    <name type="scientific">Chlorella ohadii</name>
    <dbReference type="NCBI Taxonomy" id="2649997"/>
    <lineage>
        <taxon>Eukaryota</taxon>
        <taxon>Viridiplantae</taxon>
        <taxon>Chlorophyta</taxon>
        <taxon>core chlorophytes</taxon>
        <taxon>Trebouxiophyceae</taxon>
        <taxon>Chlorellales</taxon>
        <taxon>Chlorellaceae</taxon>
        <taxon>Chlorella clade</taxon>
        <taxon>Chlorella</taxon>
    </lineage>
</organism>
<dbReference type="EMBL" id="JADXDR010000035">
    <property type="protein sequence ID" value="KAI7843950.1"/>
    <property type="molecule type" value="Genomic_DNA"/>
</dbReference>
<comment type="caution">
    <text evidence="1">The sequence shown here is derived from an EMBL/GenBank/DDBJ whole genome shotgun (WGS) entry which is preliminary data.</text>
</comment>
<accession>A0AAD5H824</accession>
<dbReference type="Proteomes" id="UP001205105">
    <property type="component" value="Unassembled WGS sequence"/>
</dbReference>
<proteinExistence type="predicted"/>
<protein>
    <submittedName>
        <fullName evidence="1">Uncharacterized protein</fullName>
    </submittedName>
</protein>
<sequence>MQPQGLLLLLQGPTKAAVGAALASGAAASLALAGRNPAFCYVERIPYDDAAFQSMHGNARQRALATSKAQRPVGMRALARIGTPAHLAITFSRNVGLAILLRVNIWLAAALQEEEAAEQEGREPEVPELKVEELAVAVHRGTYNACVDLATQATRAALDARALEVLPPSLAKKLIKDLRQSAVRKGRLPWYSRSLRVAKTAAFSEATWWAADFVVSCALELHCALRRAAGAWQQRAKWLALRCGLHAVRASVVLLAVAAGKHMTCLSWWLGIPHD</sequence>
<name>A0AAD5H824_9CHLO</name>